<dbReference type="Gene3D" id="3.30.70.1060">
    <property type="entry name" value="Dimeric alpha+beta barrel"/>
    <property type="match status" value="1"/>
</dbReference>
<dbReference type="Proteomes" id="UP001172684">
    <property type="component" value="Unassembled WGS sequence"/>
</dbReference>
<dbReference type="InterPro" id="IPR011008">
    <property type="entry name" value="Dimeric_a/b-barrel"/>
</dbReference>
<comment type="caution">
    <text evidence="2">The sequence shown here is derived from an EMBL/GenBank/DDBJ whole genome shotgun (WGS) entry which is preliminary data.</text>
</comment>
<feature type="non-terminal residue" evidence="2">
    <location>
        <position position="80"/>
    </location>
</feature>
<dbReference type="PANTHER" id="PTHR35174">
    <property type="entry name" value="BLL7171 PROTEIN-RELATED"/>
    <property type="match status" value="1"/>
</dbReference>
<dbReference type="Pfam" id="PF03795">
    <property type="entry name" value="YCII"/>
    <property type="match status" value="1"/>
</dbReference>
<dbReference type="SUPFAM" id="SSF54909">
    <property type="entry name" value="Dimeric alpha+beta barrel"/>
    <property type="match status" value="1"/>
</dbReference>
<gene>
    <name evidence="2" type="ORF">H2201_009343</name>
</gene>
<protein>
    <recommendedName>
        <fullName evidence="1">YCII-related domain-containing protein</fullName>
    </recommendedName>
</protein>
<organism evidence="2 3">
    <name type="scientific">Coniosporium apollinis</name>
    <dbReference type="NCBI Taxonomy" id="61459"/>
    <lineage>
        <taxon>Eukaryota</taxon>
        <taxon>Fungi</taxon>
        <taxon>Dikarya</taxon>
        <taxon>Ascomycota</taxon>
        <taxon>Pezizomycotina</taxon>
        <taxon>Dothideomycetes</taxon>
        <taxon>Dothideomycetes incertae sedis</taxon>
        <taxon>Coniosporium</taxon>
    </lineage>
</organism>
<evidence type="ECO:0000313" key="3">
    <source>
        <dbReference type="Proteomes" id="UP001172684"/>
    </source>
</evidence>
<dbReference type="InterPro" id="IPR005545">
    <property type="entry name" value="YCII"/>
</dbReference>
<sequence length="80" mass="8705">MVRYAEGLKARGLLTQAESLKSESEGVRLQIRDGERSLVDGPYAEAKEMIGGFFLLTCDSREEALALAAECPAAQWATVE</sequence>
<name>A0ABQ9NE60_9PEZI</name>
<proteinExistence type="predicted"/>
<keyword evidence="3" id="KW-1185">Reference proteome</keyword>
<reference evidence="2" key="1">
    <citation type="submission" date="2022-10" db="EMBL/GenBank/DDBJ databases">
        <title>Culturing micro-colonial fungi from biological soil crusts in the Mojave desert and describing Neophaeococcomyces mojavensis, and introducing the new genera and species Taxawa tesnikishii.</title>
        <authorList>
            <person name="Kurbessoian T."/>
            <person name="Stajich J.E."/>
        </authorList>
    </citation>
    <scope>NUCLEOTIDE SEQUENCE</scope>
    <source>
        <strain evidence="2">TK_1</strain>
    </source>
</reference>
<dbReference type="PANTHER" id="PTHR35174:SF3">
    <property type="entry name" value="BLL7171 PROTEIN"/>
    <property type="match status" value="1"/>
</dbReference>
<feature type="domain" description="YCII-related" evidence="1">
    <location>
        <begin position="1"/>
        <end position="78"/>
    </location>
</feature>
<evidence type="ECO:0000313" key="2">
    <source>
        <dbReference type="EMBL" id="KAJ9643645.1"/>
    </source>
</evidence>
<dbReference type="EMBL" id="JAPDRL010000956">
    <property type="protein sequence ID" value="KAJ9643645.1"/>
    <property type="molecule type" value="Genomic_DNA"/>
</dbReference>
<accession>A0ABQ9NE60</accession>
<evidence type="ECO:0000259" key="1">
    <source>
        <dbReference type="Pfam" id="PF03795"/>
    </source>
</evidence>